<evidence type="ECO:0000313" key="3">
    <source>
        <dbReference type="Proteomes" id="UP001595690"/>
    </source>
</evidence>
<keyword evidence="3" id="KW-1185">Reference proteome</keyword>
<feature type="region of interest" description="Disordered" evidence="1">
    <location>
        <begin position="181"/>
        <end position="201"/>
    </location>
</feature>
<dbReference type="Pfam" id="PF13560">
    <property type="entry name" value="HTH_31"/>
    <property type="match status" value="1"/>
</dbReference>
<name>A0ABV8C3N9_9PSEU</name>
<dbReference type="InterPro" id="IPR010982">
    <property type="entry name" value="Lambda_DNA-bd_dom_sf"/>
</dbReference>
<evidence type="ECO:0000313" key="2">
    <source>
        <dbReference type="EMBL" id="MFC3896617.1"/>
    </source>
</evidence>
<dbReference type="Proteomes" id="UP001595690">
    <property type="component" value="Unassembled WGS sequence"/>
</dbReference>
<dbReference type="SUPFAM" id="SSF47413">
    <property type="entry name" value="lambda repressor-like DNA-binding domains"/>
    <property type="match status" value="1"/>
</dbReference>
<dbReference type="CDD" id="cd00093">
    <property type="entry name" value="HTH_XRE"/>
    <property type="match status" value="1"/>
</dbReference>
<sequence length="514" mass="57471">MAKKRLKPIVDAGSPAAVVASYLRAVHADVDLTLVQLASRTRYSQAALSEALSGRRMPSLGLIEAFMRECGRGDAVVEARHVWRRETARSRGSTRRAQPNDVNTWQDLHRELVLLTHQAGLFTPKALCDAAEAAGHSIPPTSAHRWLTEPKPLRSDSLHAILNACDVQMRDRERWVRAHDRAAGSKGFSPQPSTGPPVAMSGPDALFDDLRRLSKGRGVHDPDVGDRVGPALRQVCDLTALDGPETVRQKVSDWVHGTTELLPHHLRLTVTTPLGLNPDAQFRFLHQRVSWLAAKQQRSPGTCRRRIGEAMRRLVEVALTPGQTTTPVSREHTWHVREFEAILNLHGDTPRCTESRTIVADRDGIDRVTWSLTLPEHEDGSPPDMEVEVLHGALELSRERPSPRRILLVLGLPRKLKAGEVHDFALQVTLPPGRRMSPRYVYWPERRCEKFQLIARFGEQAVPSAVWKVDHVFHRDADEIDIERDHLPVNGVGEVQVAFADLLAGHGYGLRWET</sequence>
<dbReference type="InterPro" id="IPR001387">
    <property type="entry name" value="Cro/C1-type_HTH"/>
</dbReference>
<organism evidence="2 3">
    <name type="scientific">Lentzea rhizosphaerae</name>
    <dbReference type="NCBI Taxonomy" id="2041025"/>
    <lineage>
        <taxon>Bacteria</taxon>
        <taxon>Bacillati</taxon>
        <taxon>Actinomycetota</taxon>
        <taxon>Actinomycetes</taxon>
        <taxon>Pseudonocardiales</taxon>
        <taxon>Pseudonocardiaceae</taxon>
        <taxon>Lentzea</taxon>
    </lineage>
</organism>
<accession>A0ABV8C3N9</accession>
<proteinExistence type="predicted"/>
<gene>
    <name evidence="2" type="ORF">ACFOWZ_34510</name>
</gene>
<reference evidence="3" key="1">
    <citation type="journal article" date="2019" name="Int. J. Syst. Evol. Microbiol.">
        <title>The Global Catalogue of Microorganisms (GCM) 10K type strain sequencing project: providing services to taxonomists for standard genome sequencing and annotation.</title>
        <authorList>
            <consortium name="The Broad Institute Genomics Platform"/>
            <consortium name="The Broad Institute Genome Sequencing Center for Infectious Disease"/>
            <person name="Wu L."/>
            <person name="Ma J."/>
        </authorList>
    </citation>
    <scope>NUCLEOTIDE SEQUENCE [LARGE SCALE GENOMIC DNA]</scope>
    <source>
        <strain evidence="3">CGMCC 4.7405</strain>
    </source>
</reference>
<evidence type="ECO:0000256" key="1">
    <source>
        <dbReference type="SAM" id="MobiDB-lite"/>
    </source>
</evidence>
<dbReference type="RefSeq" id="WP_382378141.1">
    <property type="nucleotide sequence ID" value="NZ_JBHRZI010000030.1"/>
</dbReference>
<dbReference type="EMBL" id="JBHRZI010000030">
    <property type="protein sequence ID" value="MFC3896617.1"/>
    <property type="molecule type" value="Genomic_DNA"/>
</dbReference>
<protein>
    <submittedName>
        <fullName evidence="2">Helix-turn-helix domain-containing protein</fullName>
    </submittedName>
</protein>
<comment type="caution">
    <text evidence="2">The sequence shown here is derived from an EMBL/GenBank/DDBJ whole genome shotgun (WGS) entry which is preliminary data.</text>
</comment>